<protein>
    <recommendedName>
        <fullName evidence="2">Periplasmic protein</fullName>
    </recommendedName>
</protein>
<name>A0A3B1AW71_9ZZZZ</name>
<dbReference type="PIRSF" id="PIRSF011444">
    <property type="entry name" value="DUF1287"/>
    <property type="match status" value="1"/>
</dbReference>
<dbReference type="AlphaFoldDB" id="A0A3B1AW71"/>
<evidence type="ECO:0008006" key="2">
    <source>
        <dbReference type="Google" id="ProtNLM"/>
    </source>
</evidence>
<accession>A0A3B1AW71</accession>
<evidence type="ECO:0000313" key="1">
    <source>
        <dbReference type="EMBL" id="VAX05991.1"/>
    </source>
</evidence>
<dbReference type="EMBL" id="UOFV01000558">
    <property type="protein sequence ID" value="VAX05991.1"/>
    <property type="molecule type" value="Genomic_DNA"/>
</dbReference>
<organism evidence="1">
    <name type="scientific">hydrothermal vent metagenome</name>
    <dbReference type="NCBI Taxonomy" id="652676"/>
    <lineage>
        <taxon>unclassified sequences</taxon>
        <taxon>metagenomes</taxon>
        <taxon>ecological metagenomes</taxon>
    </lineage>
</organism>
<sequence>MVVSTLKNFIFPSKLIKKFAFIILVIFSQSAVSSRFENALVNAAVERTKYDVRYDGAYLSIPYPNGDVPSDIGVCTDVIIRAYRAIGADLQRLVHEDMASHFSVYPSTRIWGLKTTDRNIDHRRVPNLQVFFTRHGTQLPVTNNAQDYKPGDIVSWMLPGNLPHIGIVTDRTSSSSGHPLIAHNIGAGPKLEDMLFDYKITGHYKYVPEKYNSGTPPGLF</sequence>
<dbReference type="InterPro" id="IPR009706">
    <property type="entry name" value="DUF1287"/>
</dbReference>
<dbReference type="Pfam" id="PF06940">
    <property type="entry name" value="DUF1287"/>
    <property type="match status" value="1"/>
</dbReference>
<proteinExistence type="predicted"/>
<gene>
    <name evidence="1" type="ORF">MNBD_GAMMA19-1126</name>
</gene>
<reference evidence="1" key="1">
    <citation type="submission" date="2018-06" db="EMBL/GenBank/DDBJ databases">
        <authorList>
            <person name="Zhirakovskaya E."/>
        </authorList>
    </citation>
    <scope>NUCLEOTIDE SEQUENCE</scope>
</reference>